<feature type="region of interest" description="Disordered" evidence="1">
    <location>
        <begin position="67"/>
        <end position="110"/>
    </location>
</feature>
<accession>A0A8H9MBJ6</accession>
<dbReference type="EMBL" id="BNAV01000004">
    <property type="protein sequence ID" value="GHF56683.1"/>
    <property type="molecule type" value="Genomic_DNA"/>
</dbReference>
<dbReference type="Proteomes" id="UP000658656">
    <property type="component" value="Unassembled WGS sequence"/>
</dbReference>
<keyword evidence="4" id="KW-1185">Reference proteome</keyword>
<dbReference type="OrthoDB" id="3698019at2"/>
<reference evidence="3" key="2">
    <citation type="submission" date="2020-09" db="EMBL/GenBank/DDBJ databases">
        <authorList>
            <person name="Sun Q."/>
            <person name="Zhou Y."/>
        </authorList>
    </citation>
    <scope>NUCLEOTIDE SEQUENCE</scope>
    <source>
        <strain evidence="3">CGMCC 4.7679</strain>
    </source>
</reference>
<sequence>MDEKELEVLFRDAPGEPPPPRFTLGDVTAASTRATARRRSVLLLTAACLVAVLCAAGIAGVSYFRSTGPSPAQPVAAPERPPQASPDPPSLQGSDADGKDGPRAEGTSGCEKVDRELATALAGELPATGATGAEPGRLCPTATRSAGFHVTDGERSGFVSVTLFPAGVTASLPLLTDGTVTAEQPTASGGVVVVLSTPDEGSAVPFEARLPAIAAALSKLAG</sequence>
<dbReference type="AlphaFoldDB" id="A0A8H9MBJ6"/>
<reference evidence="3" key="1">
    <citation type="journal article" date="2014" name="Int. J. Syst. Evol. Microbiol.">
        <title>Complete genome sequence of Corynebacterium casei LMG S-19264T (=DSM 44701T), isolated from a smear-ripened cheese.</title>
        <authorList>
            <consortium name="US DOE Joint Genome Institute (JGI-PGF)"/>
            <person name="Walter F."/>
            <person name="Albersmeier A."/>
            <person name="Kalinowski J."/>
            <person name="Ruckert C."/>
        </authorList>
    </citation>
    <scope>NUCLEOTIDE SEQUENCE</scope>
    <source>
        <strain evidence="3">CGMCC 4.7679</strain>
    </source>
</reference>
<comment type="caution">
    <text evidence="3">The sequence shown here is derived from an EMBL/GenBank/DDBJ whole genome shotgun (WGS) entry which is preliminary data.</text>
</comment>
<gene>
    <name evidence="3" type="ORF">GCM10017566_32320</name>
</gene>
<evidence type="ECO:0000256" key="2">
    <source>
        <dbReference type="SAM" id="Phobius"/>
    </source>
</evidence>
<feature type="compositionally biased region" description="Pro residues" evidence="1">
    <location>
        <begin position="79"/>
        <end position="89"/>
    </location>
</feature>
<proteinExistence type="predicted"/>
<evidence type="ECO:0000313" key="3">
    <source>
        <dbReference type="EMBL" id="GHF56683.1"/>
    </source>
</evidence>
<keyword evidence="2" id="KW-0812">Transmembrane</keyword>
<protein>
    <submittedName>
        <fullName evidence="3">Uncharacterized protein</fullName>
    </submittedName>
</protein>
<name>A0A8H9MBJ6_9PSEU</name>
<organism evidence="3 4">
    <name type="scientific">Amycolatopsis bartoniae</name>
    <dbReference type="NCBI Taxonomy" id="941986"/>
    <lineage>
        <taxon>Bacteria</taxon>
        <taxon>Bacillati</taxon>
        <taxon>Actinomycetota</taxon>
        <taxon>Actinomycetes</taxon>
        <taxon>Pseudonocardiales</taxon>
        <taxon>Pseudonocardiaceae</taxon>
        <taxon>Amycolatopsis</taxon>
    </lineage>
</organism>
<evidence type="ECO:0000313" key="4">
    <source>
        <dbReference type="Proteomes" id="UP000658656"/>
    </source>
</evidence>
<feature type="transmembrane region" description="Helical" evidence="2">
    <location>
        <begin position="41"/>
        <end position="64"/>
    </location>
</feature>
<keyword evidence="2" id="KW-1133">Transmembrane helix</keyword>
<keyword evidence="2" id="KW-0472">Membrane</keyword>
<evidence type="ECO:0000256" key="1">
    <source>
        <dbReference type="SAM" id="MobiDB-lite"/>
    </source>
</evidence>